<protein>
    <recommendedName>
        <fullName evidence="4">Transposase</fullName>
    </recommendedName>
</protein>
<feature type="region of interest" description="Disordered" evidence="1">
    <location>
        <begin position="133"/>
        <end position="153"/>
    </location>
</feature>
<evidence type="ECO:0008006" key="4">
    <source>
        <dbReference type="Google" id="ProtNLM"/>
    </source>
</evidence>
<evidence type="ECO:0000313" key="2">
    <source>
        <dbReference type="EMBL" id="GAA3572935.1"/>
    </source>
</evidence>
<organism evidence="2 3">
    <name type="scientific">Nonomuraea rosea</name>
    <dbReference type="NCBI Taxonomy" id="638574"/>
    <lineage>
        <taxon>Bacteria</taxon>
        <taxon>Bacillati</taxon>
        <taxon>Actinomycetota</taxon>
        <taxon>Actinomycetes</taxon>
        <taxon>Streptosporangiales</taxon>
        <taxon>Streptosporangiaceae</taxon>
        <taxon>Nonomuraea</taxon>
    </lineage>
</organism>
<sequence length="222" mass="24555">MVVVGTIRAEKPAQLTGQGEPRDPTGEALHDDTLVTQIDWARDWSEQERQRLPEHVTNPSCAKPWRPGRPWASGPWPVPQLVRRLREAQRSQHNYPYRAALPRAVLDWYRTGLTTPLPQTVAHELLLHSYQVKPSAPTTSPKRSPGCTHAPDLGGRTAHYSLLSAGDQNALHVNDCIHDHDGHTSPPPIPAPAWETALAHAPTNDAIFSVGASAYDTEHTRM</sequence>
<evidence type="ECO:0000313" key="3">
    <source>
        <dbReference type="Proteomes" id="UP001500630"/>
    </source>
</evidence>
<gene>
    <name evidence="2" type="ORF">GCM10022419_062290</name>
</gene>
<accession>A0ABP6XUX9</accession>
<evidence type="ECO:0000256" key="1">
    <source>
        <dbReference type="SAM" id="MobiDB-lite"/>
    </source>
</evidence>
<dbReference type="EMBL" id="BAABDQ010000015">
    <property type="protein sequence ID" value="GAA3572935.1"/>
    <property type="molecule type" value="Genomic_DNA"/>
</dbReference>
<keyword evidence="3" id="KW-1185">Reference proteome</keyword>
<feature type="region of interest" description="Disordered" evidence="1">
    <location>
        <begin position="1"/>
        <end position="27"/>
    </location>
</feature>
<dbReference type="Proteomes" id="UP001500630">
    <property type="component" value="Unassembled WGS sequence"/>
</dbReference>
<proteinExistence type="predicted"/>
<comment type="caution">
    <text evidence="2">The sequence shown here is derived from an EMBL/GenBank/DDBJ whole genome shotgun (WGS) entry which is preliminary data.</text>
</comment>
<name>A0ABP6XUX9_9ACTN</name>
<reference evidence="3" key="1">
    <citation type="journal article" date="2019" name="Int. J. Syst. Evol. Microbiol.">
        <title>The Global Catalogue of Microorganisms (GCM) 10K type strain sequencing project: providing services to taxonomists for standard genome sequencing and annotation.</title>
        <authorList>
            <consortium name="The Broad Institute Genomics Platform"/>
            <consortium name="The Broad Institute Genome Sequencing Center for Infectious Disease"/>
            <person name="Wu L."/>
            <person name="Ma J."/>
        </authorList>
    </citation>
    <scope>NUCLEOTIDE SEQUENCE [LARGE SCALE GENOMIC DNA]</scope>
    <source>
        <strain evidence="3">JCM 17326</strain>
    </source>
</reference>